<reference evidence="2" key="1">
    <citation type="journal article" date="2017" name="Proc. Natl. Acad. Sci. U.S.A.">
        <title>Simulation of Deepwater Horizon oil plume reveals substrate specialization within a complex community of hydrocarbon-degraders.</title>
        <authorList>
            <person name="Hu P."/>
            <person name="Dubinsky E.A."/>
            <person name="Probst A.J."/>
            <person name="Wang J."/>
            <person name="Sieber C.M.K."/>
            <person name="Tom L.M."/>
            <person name="Gardinali P."/>
            <person name="Banfield J.F."/>
            <person name="Atlas R.M."/>
            <person name="Andersen G.L."/>
        </authorList>
    </citation>
    <scope>NUCLEOTIDE SEQUENCE [LARGE SCALE GENOMIC DNA]</scope>
</reference>
<sequence length="302" mass="32179">MANSPSNYNPGQELSDLNFSSLIGGPLGAIVDAQSKAALSTVDFVKSVGFTPDSEDETTGEITPGEPIYVSFKYPKMVQPYQPGVVDKLDDITIKTGGSDYEVGDVLSVSGLSVTVATIDSGGAILTISYSADGTNNITAATDVPGIGGAGTGGEFDITTEDISSVPAVFEEMKLEVPILTMMPIPFIRVEEGNIDFNAKITSMEYSRVGTQFKFGTSASMTNKNTNKNYSFAGSFNFNENVNTVNLKTNISYQRNTRQGSKVDKTFHMGVKIKVVQDEMPEGMEKLLNILEGAIVAQPSGN</sequence>
<protein>
    <submittedName>
        <fullName evidence="1">Uncharacterized protein</fullName>
    </submittedName>
</protein>
<dbReference type="EMBL" id="MAAX01000071">
    <property type="protein sequence ID" value="OUS18092.1"/>
    <property type="molecule type" value="Genomic_DNA"/>
</dbReference>
<dbReference type="InterPro" id="IPR024510">
    <property type="entry name" value="DUF2589"/>
</dbReference>
<evidence type="ECO:0000313" key="1">
    <source>
        <dbReference type="EMBL" id="OUS18092.1"/>
    </source>
</evidence>
<dbReference type="Proteomes" id="UP000196102">
    <property type="component" value="Unassembled WGS sequence"/>
</dbReference>
<evidence type="ECO:0000313" key="2">
    <source>
        <dbReference type="Proteomes" id="UP000196102"/>
    </source>
</evidence>
<name>A0A1Z8B682_9FLAO</name>
<organism evidence="1 2">
    <name type="scientific">Nonlabens dokdonensis</name>
    <dbReference type="NCBI Taxonomy" id="328515"/>
    <lineage>
        <taxon>Bacteria</taxon>
        <taxon>Pseudomonadati</taxon>
        <taxon>Bacteroidota</taxon>
        <taxon>Flavobacteriia</taxon>
        <taxon>Flavobacteriales</taxon>
        <taxon>Flavobacteriaceae</taxon>
        <taxon>Nonlabens</taxon>
    </lineage>
</organism>
<accession>A0A1Z8B682</accession>
<proteinExistence type="predicted"/>
<dbReference type="Pfam" id="PF11655">
    <property type="entry name" value="DUF2589"/>
    <property type="match status" value="2"/>
</dbReference>
<dbReference type="RefSeq" id="WP_303686121.1">
    <property type="nucleotide sequence ID" value="NZ_CAJXYO010000003.1"/>
</dbReference>
<dbReference type="AlphaFoldDB" id="A0A1Z8B682"/>
<gene>
    <name evidence="1" type="ORF">A9Q93_04145</name>
</gene>
<comment type="caution">
    <text evidence="1">The sequence shown here is derived from an EMBL/GenBank/DDBJ whole genome shotgun (WGS) entry which is preliminary data.</text>
</comment>